<evidence type="ECO:0000256" key="2">
    <source>
        <dbReference type="ARBA" id="ARBA00005346"/>
    </source>
</evidence>
<proteinExistence type="inferred from homology"/>
<feature type="transmembrane region" description="Helical" evidence="8">
    <location>
        <begin position="102"/>
        <end position="123"/>
    </location>
</feature>
<feature type="transmembrane region" description="Helical" evidence="8">
    <location>
        <begin position="61"/>
        <end position="82"/>
    </location>
</feature>
<comment type="similarity">
    <text evidence="2">Belongs to the CPA3 antiporters (TC 2.A.63) subunit D family.</text>
</comment>
<comment type="caution">
    <text evidence="10">The sequence shown here is derived from an EMBL/GenBank/DDBJ whole genome shotgun (WGS) entry which is preliminary data.</text>
</comment>
<dbReference type="AlphaFoldDB" id="A0A2M8Q6N6"/>
<comment type="subcellular location">
    <subcellularLocation>
        <location evidence="1">Cell membrane</location>
        <topology evidence="1">Multi-pass membrane protein</topology>
    </subcellularLocation>
    <subcellularLocation>
        <location evidence="7">Membrane</location>
        <topology evidence="7">Multi-pass membrane protein</topology>
    </subcellularLocation>
</comment>
<evidence type="ECO:0000256" key="8">
    <source>
        <dbReference type="SAM" id="Phobius"/>
    </source>
</evidence>
<keyword evidence="3" id="KW-1003">Cell membrane</keyword>
<feature type="non-terminal residue" evidence="10">
    <location>
        <position position="124"/>
    </location>
</feature>
<evidence type="ECO:0000313" key="11">
    <source>
        <dbReference type="Proteomes" id="UP000230790"/>
    </source>
</evidence>
<accession>A0A2M8Q6N6</accession>
<dbReference type="PANTHER" id="PTHR42703:SF1">
    <property type="entry name" value="NA(+)_H(+) ANTIPORTER SUBUNIT D1"/>
    <property type="match status" value="1"/>
</dbReference>
<keyword evidence="5 8" id="KW-1133">Transmembrane helix</keyword>
<evidence type="ECO:0000256" key="5">
    <source>
        <dbReference type="ARBA" id="ARBA00022989"/>
    </source>
</evidence>
<feature type="domain" description="NADH:quinone oxidoreductase/Mrp antiporter transmembrane" evidence="9">
    <location>
        <begin position="7"/>
        <end position="119"/>
    </location>
</feature>
<evidence type="ECO:0000256" key="4">
    <source>
        <dbReference type="ARBA" id="ARBA00022692"/>
    </source>
</evidence>
<dbReference type="InterPro" id="IPR001750">
    <property type="entry name" value="ND/Mrp_TM"/>
</dbReference>
<evidence type="ECO:0000256" key="1">
    <source>
        <dbReference type="ARBA" id="ARBA00004651"/>
    </source>
</evidence>
<dbReference type="EMBL" id="PGTN01001060">
    <property type="protein sequence ID" value="PJF45469.1"/>
    <property type="molecule type" value="Genomic_DNA"/>
</dbReference>
<evidence type="ECO:0000313" key="10">
    <source>
        <dbReference type="EMBL" id="PJF45469.1"/>
    </source>
</evidence>
<evidence type="ECO:0000256" key="6">
    <source>
        <dbReference type="ARBA" id="ARBA00023136"/>
    </source>
</evidence>
<name>A0A2M8Q6N6_9CHLR</name>
<sequence length="124" mass="13364">VLLTVGGTPSQLNGGIRYVVLNLVGSMMLLLAAGVTYGTLGTLNMAHIAVRMNDAPYLVQAMIAGLLLIAFGAKAAVFPVFFWLPSSYHTPHPAVTALFSGVLTKVGMYSMYRVFPLFFPWLLN</sequence>
<reference evidence="10 11" key="1">
    <citation type="submission" date="2017-11" db="EMBL/GenBank/DDBJ databases">
        <title>Evolution of Phototrophy in the Chloroflexi Phylum Driven by Horizontal Gene Transfer.</title>
        <authorList>
            <person name="Ward L.M."/>
            <person name="Hemp J."/>
            <person name="Shih P.M."/>
            <person name="Mcglynn S.E."/>
            <person name="Fischer W."/>
        </authorList>
    </citation>
    <scope>NUCLEOTIDE SEQUENCE [LARGE SCALE GENOMIC DNA]</scope>
    <source>
        <strain evidence="10">JP3_7</strain>
    </source>
</reference>
<keyword evidence="4 7" id="KW-0812">Transmembrane</keyword>
<evidence type="ECO:0000259" key="9">
    <source>
        <dbReference type="Pfam" id="PF00361"/>
    </source>
</evidence>
<protein>
    <submittedName>
        <fullName evidence="10">Short chain dehydrogenase</fullName>
    </submittedName>
</protein>
<organism evidence="10 11">
    <name type="scientific">Candidatus Thermofonsia Clade 3 bacterium</name>
    <dbReference type="NCBI Taxonomy" id="2364212"/>
    <lineage>
        <taxon>Bacteria</taxon>
        <taxon>Bacillati</taxon>
        <taxon>Chloroflexota</taxon>
        <taxon>Candidatus Thermofontia</taxon>
        <taxon>Candidatus Thermofonsia Clade 3</taxon>
    </lineage>
</organism>
<evidence type="ECO:0000256" key="7">
    <source>
        <dbReference type="RuleBase" id="RU000320"/>
    </source>
</evidence>
<dbReference type="InterPro" id="IPR050586">
    <property type="entry name" value="CPA3_Na-H_Antiporter_D"/>
</dbReference>
<dbReference type="Proteomes" id="UP000230790">
    <property type="component" value="Unassembled WGS sequence"/>
</dbReference>
<feature type="non-terminal residue" evidence="10">
    <location>
        <position position="1"/>
    </location>
</feature>
<evidence type="ECO:0000256" key="3">
    <source>
        <dbReference type="ARBA" id="ARBA00022475"/>
    </source>
</evidence>
<keyword evidence="6 8" id="KW-0472">Membrane</keyword>
<dbReference type="PANTHER" id="PTHR42703">
    <property type="entry name" value="NADH DEHYDROGENASE"/>
    <property type="match status" value="1"/>
</dbReference>
<gene>
    <name evidence="10" type="ORF">CUN48_18725</name>
</gene>
<dbReference type="Pfam" id="PF00361">
    <property type="entry name" value="Proton_antipo_M"/>
    <property type="match status" value="1"/>
</dbReference>
<feature type="transmembrane region" description="Helical" evidence="8">
    <location>
        <begin position="20"/>
        <end position="40"/>
    </location>
</feature>
<dbReference type="GO" id="GO:0005886">
    <property type="term" value="C:plasma membrane"/>
    <property type="evidence" value="ECO:0007669"/>
    <property type="project" value="UniProtKB-SubCell"/>
</dbReference>